<evidence type="ECO:0000313" key="13">
    <source>
        <dbReference type="EMBL" id="KAK3599228.1"/>
    </source>
</evidence>
<feature type="domain" description="EGF-like" evidence="12">
    <location>
        <begin position="134"/>
        <end position="170"/>
    </location>
</feature>
<dbReference type="PROSITE" id="PS00010">
    <property type="entry name" value="ASX_HYDROXYL"/>
    <property type="match status" value="4"/>
</dbReference>
<dbReference type="GO" id="GO:0007399">
    <property type="term" value="P:nervous system development"/>
    <property type="evidence" value="ECO:0007669"/>
    <property type="project" value="UniProtKB-ARBA"/>
</dbReference>
<dbReference type="PANTHER" id="PTHR24049">
    <property type="entry name" value="CRUMBS FAMILY MEMBER"/>
    <property type="match status" value="1"/>
</dbReference>
<evidence type="ECO:0000256" key="7">
    <source>
        <dbReference type="ARBA" id="ARBA00022989"/>
    </source>
</evidence>
<evidence type="ECO:0000256" key="1">
    <source>
        <dbReference type="ARBA" id="ARBA00004167"/>
    </source>
</evidence>
<keyword evidence="10" id="KW-0325">Glycoprotein</keyword>
<dbReference type="InterPro" id="IPR000152">
    <property type="entry name" value="EGF-type_Asp/Asn_hydroxyl_site"/>
</dbReference>
<evidence type="ECO:0000256" key="8">
    <source>
        <dbReference type="ARBA" id="ARBA00023136"/>
    </source>
</evidence>
<evidence type="ECO:0000313" key="14">
    <source>
        <dbReference type="Proteomes" id="UP001195483"/>
    </source>
</evidence>
<keyword evidence="3" id="KW-0812">Transmembrane</keyword>
<feature type="disulfide bond" evidence="11">
    <location>
        <begin position="47"/>
        <end position="56"/>
    </location>
</feature>
<feature type="domain" description="EGF-like" evidence="12">
    <location>
        <begin position="96"/>
        <end position="132"/>
    </location>
</feature>
<comment type="subcellular location">
    <subcellularLocation>
        <location evidence="1">Membrane</location>
        <topology evidence="1">Single-pass membrane protein</topology>
    </subcellularLocation>
</comment>
<feature type="disulfide bond" evidence="11">
    <location>
        <begin position="264"/>
        <end position="273"/>
    </location>
</feature>
<feature type="domain" description="EGF-like" evidence="12">
    <location>
        <begin position="1"/>
        <end position="19"/>
    </location>
</feature>
<comment type="caution">
    <text evidence="13">The sequence shown here is derived from an EMBL/GenBank/DDBJ whole genome shotgun (WGS) entry which is preliminary data.</text>
</comment>
<proteinExistence type="predicted"/>
<evidence type="ECO:0000256" key="10">
    <source>
        <dbReference type="ARBA" id="ARBA00023180"/>
    </source>
</evidence>
<dbReference type="SUPFAM" id="SSF57196">
    <property type="entry name" value="EGF/Laminin"/>
    <property type="match status" value="5"/>
</dbReference>
<evidence type="ECO:0000256" key="9">
    <source>
        <dbReference type="ARBA" id="ARBA00023157"/>
    </source>
</evidence>
<keyword evidence="2 11" id="KW-0245">EGF-like domain</keyword>
<feature type="disulfide bond" evidence="11">
    <location>
        <begin position="84"/>
        <end position="93"/>
    </location>
</feature>
<feature type="disulfide bond" evidence="11">
    <location>
        <begin position="9"/>
        <end position="18"/>
    </location>
</feature>
<dbReference type="Proteomes" id="UP001195483">
    <property type="component" value="Unassembled WGS sequence"/>
</dbReference>
<evidence type="ECO:0000256" key="3">
    <source>
        <dbReference type="ARBA" id="ARBA00022692"/>
    </source>
</evidence>
<feature type="disulfide bond" evidence="11">
    <location>
        <begin position="160"/>
        <end position="169"/>
    </location>
</feature>
<dbReference type="PROSITE" id="PS01186">
    <property type="entry name" value="EGF_2"/>
    <property type="match status" value="6"/>
</dbReference>
<dbReference type="GO" id="GO:0005886">
    <property type="term" value="C:plasma membrane"/>
    <property type="evidence" value="ECO:0007669"/>
    <property type="project" value="TreeGrafter"/>
</dbReference>
<feature type="disulfide bond" evidence="11">
    <location>
        <begin position="122"/>
        <end position="131"/>
    </location>
</feature>
<dbReference type="PROSITE" id="PS50026">
    <property type="entry name" value="EGF_3"/>
    <property type="match status" value="6"/>
</dbReference>
<dbReference type="GO" id="GO:0032991">
    <property type="term" value="C:protein-containing complex"/>
    <property type="evidence" value="ECO:0007669"/>
    <property type="project" value="TreeGrafter"/>
</dbReference>
<sequence length="341" mass="37324">MELHFKCTCQPGYTGEQCATEIDNCASNPCQNFGTCQNFVNGYHCHCLPGFTGYNCETDINECSSNPCVNGRCEDMVNAFVCHCNRGYTGQKCEKEVDECASSPCQHGGVCVNLVGEYGCGCKAGFRGVNCETDIDECTSNPCQNNGTCVDKINGYNCSCPPGFSGIHCQVELGRRCYTCENEGHAGNCTDRTICKEEELCSMMETLGGKRSSHSIQLCYECCDKNDCNRLACANSQFAEECFEHHCLHNGTCIARNGRPSCKCPNGFRGEHCEIDTPLICYGCAYTASHASCNFLRSCPWGTACYDADKATHEGKLYTSRGTNFELVNCCTDNKCNSHLV</sequence>
<dbReference type="InterPro" id="IPR001881">
    <property type="entry name" value="EGF-like_Ca-bd_dom"/>
</dbReference>
<reference evidence="13" key="1">
    <citation type="journal article" date="2021" name="Genome Biol. Evol.">
        <title>A High-Quality Reference Genome for a Parasitic Bivalve with Doubly Uniparental Inheritance (Bivalvia: Unionida).</title>
        <authorList>
            <person name="Smith C.H."/>
        </authorList>
    </citation>
    <scope>NUCLEOTIDE SEQUENCE</scope>
    <source>
        <strain evidence="13">CHS0354</strain>
    </source>
</reference>
<dbReference type="GO" id="GO:0045197">
    <property type="term" value="P:establishment or maintenance of epithelial cell apical/basal polarity"/>
    <property type="evidence" value="ECO:0007669"/>
    <property type="project" value="TreeGrafter"/>
</dbReference>
<feature type="domain" description="EGF-like" evidence="12">
    <location>
        <begin position="59"/>
        <end position="94"/>
    </location>
</feature>
<keyword evidence="14" id="KW-1185">Reference proteome</keyword>
<dbReference type="PRINTS" id="PR00010">
    <property type="entry name" value="EGFBLOOD"/>
</dbReference>
<dbReference type="GO" id="GO:0005509">
    <property type="term" value="F:calcium ion binding"/>
    <property type="evidence" value="ECO:0007669"/>
    <property type="project" value="InterPro"/>
</dbReference>
<dbReference type="InterPro" id="IPR000742">
    <property type="entry name" value="EGF"/>
</dbReference>
<dbReference type="InterPro" id="IPR051022">
    <property type="entry name" value="Notch_Cell-Fate_Det"/>
</dbReference>
<evidence type="ECO:0000256" key="2">
    <source>
        <dbReference type="ARBA" id="ARBA00022536"/>
    </source>
</evidence>
<keyword evidence="8" id="KW-0472">Membrane</keyword>
<dbReference type="InterPro" id="IPR013032">
    <property type="entry name" value="EGF-like_CS"/>
</dbReference>
<evidence type="ECO:0000259" key="12">
    <source>
        <dbReference type="PROSITE" id="PS50026"/>
    </source>
</evidence>
<dbReference type="PROSITE" id="PS00022">
    <property type="entry name" value="EGF_1"/>
    <property type="match status" value="6"/>
</dbReference>
<dbReference type="GO" id="GO:0120025">
    <property type="term" value="C:plasma membrane bounded cell projection"/>
    <property type="evidence" value="ECO:0007669"/>
    <property type="project" value="UniProtKB-ARBA"/>
</dbReference>
<reference evidence="13" key="3">
    <citation type="submission" date="2023-05" db="EMBL/GenBank/DDBJ databases">
        <authorList>
            <person name="Smith C.H."/>
        </authorList>
    </citation>
    <scope>NUCLEOTIDE SEQUENCE</scope>
    <source>
        <strain evidence="13">CHS0354</strain>
        <tissue evidence="13">Mantle</tissue>
    </source>
</reference>
<accession>A0AAE0SX67</accession>
<protein>
    <recommendedName>
        <fullName evidence="12">EGF-like domain-containing protein</fullName>
    </recommendedName>
</protein>
<keyword evidence="4" id="KW-0732">Signal</keyword>
<feature type="disulfide bond" evidence="11">
    <location>
        <begin position="63"/>
        <end position="73"/>
    </location>
</feature>
<dbReference type="CDD" id="cd00054">
    <property type="entry name" value="EGF_CA"/>
    <property type="match status" value="5"/>
</dbReference>
<dbReference type="SMART" id="SM00179">
    <property type="entry name" value="EGF_CA"/>
    <property type="match status" value="5"/>
</dbReference>
<dbReference type="Pfam" id="PF00008">
    <property type="entry name" value="EGF"/>
    <property type="match status" value="4"/>
</dbReference>
<dbReference type="Pfam" id="PF12661">
    <property type="entry name" value="hEGF"/>
    <property type="match status" value="1"/>
</dbReference>
<dbReference type="GO" id="GO:0007157">
    <property type="term" value="P:heterophilic cell-cell adhesion via plasma membrane cell adhesion molecules"/>
    <property type="evidence" value="ECO:0007669"/>
    <property type="project" value="TreeGrafter"/>
</dbReference>
<comment type="caution">
    <text evidence="11">Lacks conserved residue(s) required for the propagation of feature annotation.</text>
</comment>
<keyword evidence="7" id="KW-1133">Transmembrane helix</keyword>
<evidence type="ECO:0000256" key="11">
    <source>
        <dbReference type="PROSITE-ProRule" id="PRU00076"/>
    </source>
</evidence>
<dbReference type="InterPro" id="IPR018097">
    <property type="entry name" value="EGF_Ca-bd_CS"/>
</dbReference>
<dbReference type="FunFam" id="2.10.25.10:FF:000247">
    <property type="entry name" value="Delta/notch like EGF repeat containing"/>
    <property type="match status" value="1"/>
</dbReference>
<dbReference type="EMBL" id="JAEAOA010000772">
    <property type="protein sequence ID" value="KAK3599228.1"/>
    <property type="molecule type" value="Genomic_DNA"/>
</dbReference>
<dbReference type="PANTHER" id="PTHR24049:SF22">
    <property type="entry name" value="DROSOPHILA CRUMBS HOMOLOG"/>
    <property type="match status" value="1"/>
</dbReference>
<dbReference type="FunFam" id="2.10.25.10:FF:000117">
    <property type="entry name" value="Delta-like protein"/>
    <property type="match status" value="1"/>
</dbReference>
<name>A0AAE0SX67_9BIVA</name>
<gene>
    <name evidence="13" type="ORF">CHS0354_012836</name>
</gene>
<keyword evidence="5" id="KW-0677">Repeat</keyword>
<dbReference type="PROSITE" id="PS01187">
    <property type="entry name" value="EGF_CA"/>
    <property type="match status" value="2"/>
</dbReference>
<dbReference type="AlphaFoldDB" id="A0AAE0SX67"/>
<evidence type="ECO:0000256" key="5">
    <source>
        <dbReference type="ARBA" id="ARBA00022737"/>
    </source>
</evidence>
<organism evidence="13 14">
    <name type="scientific">Potamilus streckersoni</name>
    <dbReference type="NCBI Taxonomy" id="2493646"/>
    <lineage>
        <taxon>Eukaryota</taxon>
        <taxon>Metazoa</taxon>
        <taxon>Spiralia</taxon>
        <taxon>Lophotrochozoa</taxon>
        <taxon>Mollusca</taxon>
        <taxon>Bivalvia</taxon>
        <taxon>Autobranchia</taxon>
        <taxon>Heteroconchia</taxon>
        <taxon>Palaeoheterodonta</taxon>
        <taxon>Unionida</taxon>
        <taxon>Unionoidea</taxon>
        <taxon>Unionidae</taxon>
        <taxon>Ambleminae</taxon>
        <taxon>Lampsilini</taxon>
        <taxon>Potamilus</taxon>
    </lineage>
</organism>
<feature type="domain" description="EGF-like" evidence="12">
    <location>
        <begin position="21"/>
        <end position="57"/>
    </location>
</feature>
<feature type="domain" description="EGF-like" evidence="12">
    <location>
        <begin position="238"/>
        <end position="274"/>
    </location>
</feature>
<reference evidence="13" key="2">
    <citation type="journal article" date="2021" name="Genome Biol. Evol.">
        <title>Developing a high-quality reference genome for a parasitic bivalve with doubly uniparental inheritance (Bivalvia: Unionida).</title>
        <authorList>
            <person name="Smith C.H."/>
        </authorList>
    </citation>
    <scope>NUCLEOTIDE SEQUENCE</scope>
    <source>
        <strain evidence="13">CHS0354</strain>
        <tissue evidence="13">Mantle</tissue>
    </source>
</reference>
<dbReference type="Gene3D" id="2.10.25.10">
    <property type="entry name" value="Laminin"/>
    <property type="match status" value="5"/>
</dbReference>
<evidence type="ECO:0000256" key="4">
    <source>
        <dbReference type="ARBA" id="ARBA00022729"/>
    </source>
</evidence>
<keyword evidence="9 11" id="KW-1015">Disulfide bond</keyword>
<dbReference type="SMART" id="SM00181">
    <property type="entry name" value="EGF"/>
    <property type="match status" value="5"/>
</dbReference>
<keyword evidence="6" id="KW-0106">Calcium</keyword>
<dbReference type="FunFam" id="2.10.25.10:FF:000004">
    <property type="entry name" value="Neurogenic locus notch 1"/>
    <property type="match status" value="2"/>
</dbReference>
<evidence type="ECO:0000256" key="6">
    <source>
        <dbReference type="ARBA" id="ARBA00022837"/>
    </source>
</evidence>